<evidence type="ECO:0000313" key="2">
    <source>
        <dbReference type="Proteomes" id="UP000636800"/>
    </source>
</evidence>
<reference evidence="1 2" key="1">
    <citation type="journal article" date="2020" name="Nat. Food">
        <title>A phased Vanilla planifolia genome enables genetic improvement of flavour and production.</title>
        <authorList>
            <person name="Hasing T."/>
            <person name="Tang H."/>
            <person name="Brym M."/>
            <person name="Khazi F."/>
            <person name="Huang T."/>
            <person name="Chambers A.H."/>
        </authorList>
    </citation>
    <scope>NUCLEOTIDE SEQUENCE [LARGE SCALE GENOMIC DNA]</scope>
    <source>
        <tissue evidence="1">Leaf</tissue>
    </source>
</reference>
<comment type="caution">
    <text evidence="1">The sequence shown here is derived from an EMBL/GenBank/DDBJ whole genome shotgun (WGS) entry which is preliminary data.</text>
</comment>
<dbReference type="OrthoDB" id="329835at2759"/>
<gene>
    <name evidence="1" type="ORF">HPP92_020556</name>
</gene>
<dbReference type="EMBL" id="JADCNL010000010">
    <property type="protein sequence ID" value="KAG0464487.1"/>
    <property type="molecule type" value="Genomic_DNA"/>
</dbReference>
<dbReference type="Proteomes" id="UP000636800">
    <property type="component" value="Chromosome 10"/>
</dbReference>
<accession>A0A835QAY6</accession>
<organism evidence="1 2">
    <name type="scientific">Vanilla planifolia</name>
    <name type="common">Vanilla</name>
    <dbReference type="NCBI Taxonomy" id="51239"/>
    <lineage>
        <taxon>Eukaryota</taxon>
        <taxon>Viridiplantae</taxon>
        <taxon>Streptophyta</taxon>
        <taxon>Embryophyta</taxon>
        <taxon>Tracheophyta</taxon>
        <taxon>Spermatophyta</taxon>
        <taxon>Magnoliopsida</taxon>
        <taxon>Liliopsida</taxon>
        <taxon>Asparagales</taxon>
        <taxon>Orchidaceae</taxon>
        <taxon>Vanilloideae</taxon>
        <taxon>Vanilleae</taxon>
        <taxon>Vanilla</taxon>
    </lineage>
</organism>
<keyword evidence="2" id="KW-1185">Reference proteome</keyword>
<evidence type="ECO:0000313" key="1">
    <source>
        <dbReference type="EMBL" id="KAG0464487.1"/>
    </source>
</evidence>
<dbReference type="AlphaFoldDB" id="A0A835QAY6"/>
<sequence>MPNVLYATIVLQSNGIYRLCLCTVSRCSLYVLSCVSRCNCLGIYFVKMQKEELVSKRRVVAVPLEEEYAEARSQGHLRFVRGGFRMGEADSGGVAIDLEERHSHWRIVGRRWLDRGGDDPPDEGRGVVGFELCCWAATSSKNFYELSSHQLHATTHFHPSFTCFPKRKFSIQVTLFSNYGIVVTLTLHHGY</sequence>
<name>A0A835QAY6_VANPL</name>
<protein>
    <submittedName>
        <fullName evidence="1">Uncharacterized protein</fullName>
    </submittedName>
</protein>
<proteinExistence type="predicted"/>